<evidence type="ECO:0000313" key="2">
    <source>
        <dbReference type="Proteomes" id="UP000071859"/>
    </source>
</evidence>
<dbReference type="AlphaFoldDB" id="A0A158EG32"/>
<dbReference type="EMBL" id="FCOX02000091">
    <property type="protein sequence ID" value="SAL05788.1"/>
    <property type="molecule type" value="Genomic_DNA"/>
</dbReference>
<accession>A0A158EG32</accession>
<dbReference type="RefSeq" id="WP_062611815.1">
    <property type="nucleotide sequence ID" value="NZ_FCOX02000091.1"/>
</dbReference>
<name>A0A158EG32_9BURK</name>
<comment type="caution">
    <text evidence="1">The sequence shown here is derived from an EMBL/GenBank/DDBJ whole genome shotgun (WGS) entry which is preliminary data.</text>
</comment>
<gene>
    <name evidence="1" type="ORF">AWB78_07700</name>
</gene>
<proteinExistence type="predicted"/>
<keyword evidence="2" id="KW-1185">Reference proteome</keyword>
<organism evidence="1 2">
    <name type="scientific">Caballeronia calidae</name>
    <dbReference type="NCBI Taxonomy" id="1777139"/>
    <lineage>
        <taxon>Bacteria</taxon>
        <taxon>Pseudomonadati</taxon>
        <taxon>Pseudomonadota</taxon>
        <taxon>Betaproteobacteria</taxon>
        <taxon>Burkholderiales</taxon>
        <taxon>Burkholderiaceae</taxon>
        <taxon>Caballeronia</taxon>
    </lineage>
</organism>
<dbReference type="OrthoDB" id="8855365at2"/>
<reference evidence="1" key="1">
    <citation type="submission" date="2016-01" db="EMBL/GenBank/DDBJ databases">
        <authorList>
            <person name="Peeters C."/>
        </authorList>
    </citation>
    <scope>NUCLEOTIDE SEQUENCE</scope>
    <source>
        <strain evidence="1">LMG 29321</strain>
    </source>
</reference>
<sequence>MDELSYANGAGDTGATLTDLWQRRTNLSDMEMSYVYALIRRALRGYYPSELRALSEDKEELIAQFIFLRVLRLGNDHTKVPEPSNSAPSSTFAICAYFRRYLIDCLRSASHRRNVSMEADEISAELDVHTHPLSDPVESVLAEYCLNEQITRQAARTFVNSLEEADQIILAASLGHSCDVKGGLKGIAEHHRLPSYHYHARKLGVTLKKSASPEDFAHTKIGRWMKNSLGIDIIADNRSVILIVLNLLALEVGA</sequence>
<evidence type="ECO:0000313" key="1">
    <source>
        <dbReference type="EMBL" id="SAL05788.1"/>
    </source>
</evidence>
<protein>
    <submittedName>
        <fullName evidence="1">Uncharacterized protein</fullName>
    </submittedName>
</protein>
<dbReference type="Proteomes" id="UP000071859">
    <property type="component" value="Unassembled WGS sequence"/>
</dbReference>